<feature type="signal peptide" evidence="4">
    <location>
        <begin position="1"/>
        <end position="17"/>
    </location>
</feature>
<dbReference type="Proteomes" id="UP000307440">
    <property type="component" value="Unassembled WGS sequence"/>
</dbReference>
<proteinExistence type="inferred from homology"/>
<dbReference type="InterPro" id="IPR036908">
    <property type="entry name" value="RlpA-like_sf"/>
</dbReference>
<organism evidence="5 6">
    <name type="scientific">Coprinopsis marcescibilis</name>
    <name type="common">Agaric fungus</name>
    <name type="synonym">Psathyrella marcescibilis</name>
    <dbReference type="NCBI Taxonomy" id="230819"/>
    <lineage>
        <taxon>Eukaryota</taxon>
        <taxon>Fungi</taxon>
        <taxon>Dikarya</taxon>
        <taxon>Basidiomycota</taxon>
        <taxon>Agaricomycotina</taxon>
        <taxon>Agaricomycetes</taxon>
        <taxon>Agaricomycetidae</taxon>
        <taxon>Agaricales</taxon>
        <taxon>Agaricineae</taxon>
        <taxon>Psathyrellaceae</taxon>
        <taxon>Coprinopsis</taxon>
    </lineage>
</organism>
<dbReference type="Pfam" id="PF07249">
    <property type="entry name" value="Cerato-platanin"/>
    <property type="match status" value="1"/>
</dbReference>
<dbReference type="InterPro" id="IPR010829">
    <property type="entry name" value="Cerato-platanin"/>
</dbReference>
<dbReference type="EMBL" id="ML210223">
    <property type="protein sequence ID" value="TFK23221.1"/>
    <property type="molecule type" value="Genomic_DNA"/>
</dbReference>
<protein>
    <submittedName>
        <fullName evidence="5">Snodprot1</fullName>
    </submittedName>
</protein>
<reference evidence="5 6" key="1">
    <citation type="journal article" date="2019" name="Nat. Ecol. Evol.">
        <title>Megaphylogeny resolves global patterns of mushroom evolution.</title>
        <authorList>
            <person name="Varga T."/>
            <person name="Krizsan K."/>
            <person name="Foldi C."/>
            <person name="Dima B."/>
            <person name="Sanchez-Garcia M."/>
            <person name="Sanchez-Ramirez S."/>
            <person name="Szollosi G.J."/>
            <person name="Szarkandi J.G."/>
            <person name="Papp V."/>
            <person name="Albert L."/>
            <person name="Andreopoulos W."/>
            <person name="Angelini C."/>
            <person name="Antonin V."/>
            <person name="Barry K.W."/>
            <person name="Bougher N.L."/>
            <person name="Buchanan P."/>
            <person name="Buyck B."/>
            <person name="Bense V."/>
            <person name="Catcheside P."/>
            <person name="Chovatia M."/>
            <person name="Cooper J."/>
            <person name="Damon W."/>
            <person name="Desjardin D."/>
            <person name="Finy P."/>
            <person name="Geml J."/>
            <person name="Haridas S."/>
            <person name="Hughes K."/>
            <person name="Justo A."/>
            <person name="Karasinski D."/>
            <person name="Kautmanova I."/>
            <person name="Kiss B."/>
            <person name="Kocsube S."/>
            <person name="Kotiranta H."/>
            <person name="LaButti K.M."/>
            <person name="Lechner B.E."/>
            <person name="Liimatainen K."/>
            <person name="Lipzen A."/>
            <person name="Lukacs Z."/>
            <person name="Mihaltcheva S."/>
            <person name="Morgado L.N."/>
            <person name="Niskanen T."/>
            <person name="Noordeloos M.E."/>
            <person name="Ohm R.A."/>
            <person name="Ortiz-Santana B."/>
            <person name="Ovrebo C."/>
            <person name="Racz N."/>
            <person name="Riley R."/>
            <person name="Savchenko A."/>
            <person name="Shiryaev A."/>
            <person name="Soop K."/>
            <person name="Spirin V."/>
            <person name="Szebenyi C."/>
            <person name="Tomsovsky M."/>
            <person name="Tulloss R.E."/>
            <person name="Uehling J."/>
            <person name="Grigoriev I.V."/>
            <person name="Vagvolgyi C."/>
            <person name="Papp T."/>
            <person name="Martin F.M."/>
            <person name="Miettinen O."/>
            <person name="Hibbett D.S."/>
            <person name="Nagy L.G."/>
        </authorList>
    </citation>
    <scope>NUCLEOTIDE SEQUENCE [LARGE SCALE GENOMIC DNA]</scope>
    <source>
        <strain evidence="5 6">CBS 121175</strain>
    </source>
</reference>
<sequence>MLSSIALLFAAAATVFAQPPLRTTIVYDDAYCRGGTSLSTTVCSTGENGLLTRGFTTFNSLPSFPRIAGTFFVEGFNSANCGACYEITHQPRNGDPTRSIFVTAVNSAPQSAGFVLCTDTLLELTGETRDTVPPNIPVDVRAVPAADCGL</sequence>
<dbReference type="AlphaFoldDB" id="A0A5C3KRM9"/>
<evidence type="ECO:0000256" key="3">
    <source>
        <dbReference type="ARBA" id="ARBA00022525"/>
    </source>
</evidence>
<evidence type="ECO:0000256" key="4">
    <source>
        <dbReference type="SAM" id="SignalP"/>
    </source>
</evidence>
<dbReference type="Gene3D" id="2.40.40.10">
    <property type="entry name" value="RlpA-like domain"/>
    <property type="match status" value="1"/>
</dbReference>
<keyword evidence="4" id="KW-0732">Signal</keyword>
<dbReference type="OrthoDB" id="4898945at2759"/>
<gene>
    <name evidence="5" type="ORF">FA15DRAFT_670719</name>
</gene>
<dbReference type="STRING" id="230819.A0A5C3KRM9"/>
<keyword evidence="6" id="KW-1185">Reference proteome</keyword>
<dbReference type="SUPFAM" id="SSF50685">
    <property type="entry name" value="Barwin-like endoglucanases"/>
    <property type="match status" value="1"/>
</dbReference>
<comment type="subcellular location">
    <subcellularLocation>
        <location evidence="1">Secreted</location>
    </subcellularLocation>
</comment>
<evidence type="ECO:0000313" key="5">
    <source>
        <dbReference type="EMBL" id="TFK23221.1"/>
    </source>
</evidence>
<dbReference type="CDD" id="cd22778">
    <property type="entry name" value="DPBB_CEPL-like"/>
    <property type="match status" value="1"/>
</dbReference>
<accession>A0A5C3KRM9</accession>
<dbReference type="GO" id="GO:0005576">
    <property type="term" value="C:extracellular region"/>
    <property type="evidence" value="ECO:0007669"/>
    <property type="project" value="UniProtKB-SubCell"/>
</dbReference>
<keyword evidence="3" id="KW-0964">Secreted</keyword>
<comment type="similarity">
    <text evidence="2">Belongs to the cerato-platanin family.</text>
</comment>
<evidence type="ECO:0000256" key="2">
    <source>
        <dbReference type="ARBA" id="ARBA00010421"/>
    </source>
</evidence>
<evidence type="ECO:0000313" key="6">
    <source>
        <dbReference type="Proteomes" id="UP000307440"/>
    </source>
</evidence>
<name>A0A5C3KRM9_COPMA</name>
<feature type="chain" id="PRO_5023140841" evidence="4">
    <location>
        <begin position="18"/>
        <end position="150"/>
    </location>
</feature>
<evidence type="ECO:0000256" key="1">
    <source>
        <dbReference type="ARBA" id="ARBA00004613"/>
    </source>
</evidence>